<gene>
    <name evidence="7" type="ORF">Bpfe_031357</name>
</gene>
<dbReference type="PANTHER" id="PTHR11575">
    <property type="entry name" value="5'-NUCLEOTIDASE-RELATED"/>
    <property type="match status" value="1"/>
</dbReference>
<dbReference type="EMBL" id="JASAOG010000477">
    <property type="protein sequence ID" value="KAK0039204.1"/>
    <property type="molecule type" value="Genomic_DNA"/>
</dbReference>
<keyword evidence="8" id="KW-1185">Reference proteome</keyword>
<dbReference type="InterPro" id="IPR036907">
    <property type="entry name" value="5'-Nucleotdase_C_sf"/>
</dbReference>
<dbReference type="Pfam" id="PF02872">
    <property type="entry name" value="5_nucleotid_C"/>
    <property type="match status" value="1"/>
</dbReference>
<evidence type="ECO:0000256" key="1">
    <source>
        <dbReference type="ARBA" id="ARBA00000815"/>
    </source>
</evidence>
<organism evidence="7 8">
    <name type="scientific">Biomphalaria pfeifferi</name>
    <name type="common">Bloodfluke planorb</name>
    <name type="synonym">Freshwater snail</name>
    <dbReference type="NCBI Taxonomy" id="112525"/>
    <lineage>
        <taxon>Eukaryota</taxon>
        <taxon>Metazoa</taxon>
        <taxon>Spiralia</taxon>
        <taxon>Lophotrochozoa</taxon>
        <taxon>Mollusca</taxon>
        <taxon>Gastropoda</taxon>
        <taxon>Heterobranchia</taxon>
        <taxon>Euthyneura</taxon>
        <taxon>Panpulmonata</taxon>
        <taxon>Hygrophila</taxon>
        <taxon>Lymnaeoidea</taxon>
        <taxon>Planorbidae</taxon>
        <taxon>Biomphalaria</taxon>
    </lineage>
</organism>
<evidence type="ECO:0000256" key="5">
    <source>
        <dbReference type="SAM" id="MobiDB-lite"/>
    </source>
</evidence>
<reference evidence="7" key="2">
    <citation type="submission" date="2023-04" db="EMBL/GenBank/DDBJ databases">
        <authorList>
            <person name="Bu L."/>
            <person name="Lu L."/>
            <person name="Laidemitt M.R."/>
            <person name="Zhang S.M."/>
            <person name="Mutuku M."/>
            <person name="Mkoji G."/>
            <person name="Steinauer M."/>
            <person name="Loker E.S."/>
        </authorList>
    </citation>
    <scope>NUCLEOTIDE SEQUENCE</scope>
    <source>
        <strain evidence="7">KasaAsao</strain>
        <tissue evidence="7">Whole Snail</tissue>
    </source>
</reference>
<comment type="caution">
    <text evidence="7">The sequence shown here is derived from an EMBL/GenBank/DDBJ whole genome shotgun (WGS) entry which is preliminary data.</text>
</comment>
<reference evidence="7" key="1">
    <citation type="journal article" date="2023" name="PLoS Negl. Trop. Dis.">
        <title>A genome sequence for Biomphalaria pfeifferi, the major vector snail for the human-infecting parasite Schistosoma mansoni.</title>
        <authorList>
            <person name="Bu L."/>
            <person name="Lu L."/>
            <person name="Laidemitt M.R."/>
            <person name="Zhang S.M."/>
            <person name="Mutuku M."/>
            <person name="Mkoji G."/>
            <person name="Steinauer M."/>
            <person name="Loker E.S."/>
        </authorList>
    </citation>
    <scope>NUCLEOTIDE SEQUENCE</scope>
    <source>
        <strain evidence="7">KasaAsao</strain>
    </source>
</reference>
<feature type="domain" description="5'-Nucleotidase C-terminal" evidence="6">
    <location>
        <begin position="227"/>
        <end position="375"/>
    </location>
</feature>
<dbReference type="InterPro" id="IPR029052">
    <property type="entry name" value="Metallo-depent_PP-like"/>
</dbReference>
<evidence type="ECO:0000256" key="2">
    <source>
        <dbReference type="ARBA" id="ARBA00006654"/>
    </source>
</evidence>
<dbReference type="EC" id="3.1.3.5" evidence="3"/>
<evidence type="ECO:0000256" key="3">
    <source>
        <dbReference type="ARBA" id="ARBA00012643"/>
    </source>
</evidence>
<accession>A0AAD8APM2</accession>
<dbReference type="Proteomes" id="UP001233172">
    <property type="component" value="Unassembled WGS sequence"/>
</dbReference>
<dbReference type="GO" id="GO:0009166">
    <property type="term" value="P:nucleotide catabolic process"/>
    <property type="evidence" value="ECO:0007669"/>
    <property type="project" value="InterPro"/>
</dbReference>
<dbReference type="SUPFAM" id="SSF56300">
    <property type="entry name" value="Metallo-dependent phosphatases"/>
    <property type="match status" value="1"/>
</dbReference>
<feature type="region of interest" description="Disordered" evidence="5">
    <location>
        <begin position="307"/>
        <end position="343"/>
    </location>
</feature>
<evidence type="ECO:0000259" key="6">
    <source>
        <dbReference type="Pfam" id="PF02872"/>
    </source>
</evidence>
<dbReference type="GO" id="GO:0008253">
    <property type="term" value="F:5'-nucleotidase activity"/>
    <property type="evidence" value="ECO:0007669"/>
    <property type="project" value="UniProtKB-EC"/>
</dbReference>
<evidence type="ECO:0000313" key="8">
    <source>
        <dbReference type="Proteomes" id="UP001233172"/>
    </source>
</evidence>
<dbReference type="PANTHER" id="PTHR11575:SF24">
    <property type="entry name" value="5'-NUCLEOTIDASE"/>
    <property type="match status" value="1"/>
</dbReference>
<comment type="similarity">
    <text evidence="2 4">Belongs to the 5'-nucleotidase family.</text>
</comment>
<keyword evidence="4" id="KW-0378">Hydrolase</keyword>
<dbReference type="SUPFAM" id="SSF55816">
    <property type="entry name" value="5'-nucleotidase (syn. UDP-sugar hydrolase), C-terminal domain"/>
    <property type="match status" value="1"/>
</dbReference>
<sequence length="417" mass="45462">MIDAWNAVGLDYAVLGNHEFDIKTPELLQRMKESKFQWLGANVIDTKTNKIFADTPPFVVEEIGGIKLGIIGLLLPETKQTSSMEDSLTVTDYCATAKKLVKQMRKKMKVNAVIGLTHLFMEQDKKLAGCADFDLILGGHEHTLLQSASNGTPIFKMTADARELGKFNLNFNAATKRLESMDWDIIPVTDKIADAPEFAWVFDKYKDLLQKLAEPVGRTGVVLDALSLSSRTKETNVGNFVADAYRNAANADVALVNGGSIRADLTYNVGTLTKRDVLSILPFNNPIVKIEISGKTLREVLEHGVARSGTNEDGEPGRFPQISGMSFKFDTTKPAGSRTSEISVGGKPLDEAKNYTLATSDFLVSRGGDGYTMLKNGKVLITADAAQKDSEVFEAAIKSAPDATIAPKLEGRIIRLK</sequence>
<dbReference type="GO" id="GO:0000166">
    <property type="term" value="F:nucleotide binding"/>
    <property type="evidence" value="ECO:0007669"/>
    <property type="project" value="UniProtKB-KW"/>
</dbReference>
<comment type="catalytic activity">
    <reaction evidence="1">
        <text>a ribonucleoside 5'-phosphate + H2O = a ribonucleoside + phosphate</text>
        <dbReference type="Rhea" id="RHEA:12484"/>
        <dbReference type="ChEBI" id="CHEBI:15377"/>
        <dbReference type="ChEBI" id="CHEBI:18254"/>
        <dbReference type="ChEBI" id="CHEBI:43474"/>
        <dbReference type="ChEBI" id="CHEBI:58043"/>
        <dbReference type="EC" id="3.1.3.5"/>
    </reaction>
</comment>
<evidence type="ECO:0000313" key="7">
    <source>
        <dbReference type="EMBL" id="KAK0039204.1"/>
    </source>
</evidence>
<dbReference type="InterPro" id="IPR006179">
    <property type="entry name" value="5_nucleotidase/apyrase"/>
</dbReference>
<dbReference type="InterPro" id="IPR008334">
    <property type="entry name" value="5'-Nucleotdase_C"/>
</dbReference>
<name>A0AAD8APM2_BIOPF</name>
<protein>
    <recommendedName>
        <fullName evidence="3">5'-nucleotidase</fullName>
        <ecNumber evidence="3">3.1.3.5</ecNumber>
    </recommendedName>
</protein>
<evidence type="ECO:0000256" key="4">
    <source>
        <dbReference type="RuleBase" id="RU362119"/>
    </source>
</evidence>
<dbReference type="Gene3D" id="3.90.780.10">
    <property type="entry name" value="5'-Nucleotidase, C-terminal domain"/>
    <property type="match status" value="1"/>
</dbReference>
<keyword evidence="4" id="KW-0547">Nucleotide-binding</keyword>
<dbReference type="AlphaFoldDB" id="A0AAD8APM2"/>
<dbReference type="Gene3D" id="3.60.21.10">
    <property type="match status" value="1"/>
</dbReference>
<proteinExistence type="inferred from homology"/>
<dbReference type="PRINTS" id="PR01607">
    <property type="entry name" value="APYRASEFAMLY"/>
</dbReference>